<dbReference type="OMA" id="WTSEDFQ"/>
<name>A0A5M3MW34_CONPW</name>
<feature type="domain" description="Protein kinase" evidence="1">
    <location>
        <begin position="56"/>
        <end position="328"/>
    </location>
</feature>
<dbReference type="AlphaFoldDB" id="A0A5M3MW34"/>
<dbReference type="GeneID" id="19211311"/>
<keyword evidence="3" id="KW-1185">Reference proteome</keyword>
<organism evidence="2 3">
    <name type="scientific">Coniophora puteana (strain RWD-64-598)</name>
    <name type="common">Brown rot fungus</name>
    <dbReference type="NCBI Taxonomy" id="741705"/>
    <lineage>
        <taxon>Eukaryota</taxon>
        <taxon>Fungi</taxon>
        <taxon>Dikarya</taxon>
        <taxon>Basidiomycota</taxon>
        <taxon>Agaricomycotina</taxon>
        <taxon>Agaricomycetes</taxon>
        <taxon>Agaricomycetidae</taxon>
        <taxon>Boletales</taxon>
        <taxon>Coniophorineae</taxon>
        <taxon>Coniophoraceae</taxon>
        <taxon>Coniophora</taxon>
    </lineage>
</organism>
<dbReference type="RefSeq" id="XP_007767116.1">
    <property type="nucleotide sequence ID" value="XM_007768926.1"/>
</dbReference>
<reference evidence="3" key="1">
    <citation type="journal article" date="2012" name="Science">
        <title>The Paleozoic origin of enzymatic lignin decomposition reconstructed from 31 fungal genomes.</title>
        <authorList>
            <person name="Floudas D."/>
            <person name="Binder M."/>
            <person name="Riley R."/>
            <person name="Barry K."/>
            <person name="Blanchette R.A."/>
            <person name="Henrissat B."/>
            <person name="Martinez A.T."/>
            <person name="Otillar R."/>
            <person name="Spatafora J.W."/>
            <person name="Yadav J.S."/>
            <person name="Aerts A."/>
            <person name="Benoit I."/>
            <person name="Boyd A."/>
            <person name="Carlson A."/>
            <person name="Copeland A."/>
            <person name="Coutinho P.M."/>
            <person name="de Vries R.P."/>
            <person name="Ferreira P."/>
            <person name="Findley K."/>
            <person name="Foster B."/>
            <person name="Gaskell J."/>
            <person name="Glotzer D."/>
            <person name="Gorecki P."/>
            <person name="Heitman J."/>
            <person name="Hesse C."/>
            <person name="Hori C."/>
            <person name="Igarashi K."/>
            <person name="Jurgens J.A."/>
            <person name="Kallen N."/>
            <person name="Kersten P."/>
            <person name="Kohler A."/>
            <person name="Kuees U."/>
            <person name="Kumar T.K.A."/>
            <person name="Kuo A."/>
            <person name="LaButti K."/>
            <person name="Larrondo L.F."/>
            <person name="Lindquist E."/>
            <person name="Ling A."/>
            <person name="Lombard V."/>
            <person name="Lucas S."/>
            <person name="Lundell T."/>
            <person name="Martin R."/>
            <person name="McLaughlin D.J."/>
            <person name="Morgenstern I."/>
            <person name="Morin E."/>
            <person name="Murat C."/>
            <person name="Nagy L.G."/>
            <person name="Nolan M."/>
            <person name="Ohm R.A."/>
            <person name="Patyshakuliyeva A."/>
            <person name="Rokas A."/>
            <person name="Ruiz-Duenas F.J."/>
            <person name="Sabat G."/>
            <person name="Salamov A."/>
            <person name="Samejima M."/>
            <person name="Schmutz J."/>
            <person name="Slot J.C."/>
            <person name="St John F."/>
            <person name="Stenlid J."/>
            <person name="Sun H."/>
            <person name="Sun S."/>
            <person name="Syed K."/>
            <person name="Tsang A."/>
            <person name="Wiebenga A."/>
            <person name="Young D."/>
            <person name="Pisabarro A."/>
            <person name="Eastwood D.C."/>
            <person name="Martin F."/>
            <person name="Cullen D."/>
            <person name="Grigoriev I.V."/>
            <person name="Hibbett D.S."/>
        </authorList>
    </citation>
    <scope>NUCLEOTIDE SEQUENCE [LARGE SCALE GENOMIC DNA]</scope>
    <source>
        <strain evidence="3">RWD-64-598 SS2</strain>
    </source>
</reference>
<dbReference type="InterPro" id="IPR000719">
    <property type="entry name" value="Prot_kinase_dom"/>
</dbReference>
<dbReference type="Proteomes" id="UP000053558">
    <property type="component" value="Unassembled WGS sequence"/>
</dbReference>
<evidence type="ECO:0000259" key="1">
    <source>
        <dbReference type="PROSITE" id="PS50011"/>
    </source>
</evidence>
<evidence type="ECO:0000313" key="3">
    <source>
        <dbReference type="Proteomes" id="UP000053558"/>
    </source>
</evidence>
<dbReference type="KEGG" id="cput:CONPUDRAFT_89245"/>
<dbReference type="OrthoDB" id="3067876at2759"/>
<dbReference type="GO" id="GO:0004672">
    <property type="term" value="F:protein kinase activity"/>
    <property type="evidence" value="ECO:0007669"/>
    <property type="project" value="InterPro"/>
</dbReference>
<dbReference type="PROSITE" id="PS50011">
    <property type="entry name" value="PROTEIN_KINASE_DOM"/>
    <property type="match status" value="1"/>
</dbReference>
<sequence>MFSTLTLTGHNIPNAIMLTRAEDLPSHQFDHHKAVYHSKPTWHPSRLPENAGHLSLKLTERISWGRSAVTYAVEVVSTTSQESGVTVSNLLSLKQELCVKVARPNRCRTLAREAWVYNKLRCRKSGREGWSYDQVPQADRLQGVIAPHFYGFFVADQVSFPPWTSEDFQIDRRQATADDMTRDDPLDDDLLGSSGGKDHSIWRNWRPDPFIPMLAVIVMSRGGETCKYADGLDTSTQEDIFAILSDLSLASIVHGDLRPANIVRAPASTVLCERHNRIHKWNVIDFSSAVIDGYDVEQAEIKGTSHYKAKKALCGLQEMSFGEHIWYA</sequence>
<proteinExistence type="predicted"/>
<dbReference type="GO" id="GO:0005524">
    <property type="term" value="F:ATP binding"/>
    <property type="evidence" value="ECO:0007669"/>
    <property type="project" value="InterPro"/>
</dbReference>
<protein>
    <recommendedName>
        <fullName evidence="1">Protein kinase domain-containing protein</fullName>
    </recommendedName>
</protein>
<evidence type="ECO:0000313" key="2">
    <source>
        <dbReference type="EMBL" id="EIW83326.1"/>
    </source>
</evidence>
<dbReference type="EMBL" id="JH711576">
    <property type="protein sequence ID" value="EIW83326.1"/>
    <property type="molecule type" value="Genomic_DNA"/>
</dbReference>
<accession>A0A5M3MW34</accession>
<comment type="caution">
    <text evidence="2">The sequence shown here is derived from an EMBL/GenBank/DDBJ whole genome shotgun (WGS) entry which is preliminary data.</text>
</comment>
<gene>
    <name evidence="2" type="ORF">CONPUDRAFT_89245</name>
</gene>